<dbReference type="RefSeq" id="WP_084210177.1">
    <property type="nucleotide sequence ID" value="NZ_CP009248.1"/>
</dbReference>
<evidence type="ECO:0000259" key="1">
    <source>
        <dbReference type="PROSITE" id="PS50075"/>
    </source>
</evidence>
<accession>A0A1L7CW11</accession>
<proteinExistence type="predicted"/>
<evidence type="ECO:0000313" key="2">
    <source>
        <dbReference type="EMBL" id="APT89997.1"/>
    </source>
</evidence>
<reference evidence="2 3" key="1">
    <citation type="submission" date="2014-08" db="EMBL/GenBank/DDBJ databases">
        <title>Complete genome sequence of Corynebacterium sphenisci CECT 5990(T) (=DSM 44792(T)), isolated from healthy wild penguins.</title>
        <authorList>
            <person name="Ruckert C."/>
            <person name="Albersmeier A."/>
            <person name="Winkler A."/>
            <person name="Kalinowski J."/>
        </authorList>
    </citation>
    <scope>NUCLEOTIDE SEQUENCE [LARGE SCALE GENOMIC DNA]</scope>
    <source>
        <strain evidence="2 3">DSM 44792</strain>
    </source>
</reference>
<feature type="domain" description="Carrier" evidence="1">
    <location>
        <begin position="1"/>
        <end position="73"/>
    </location>
</feature>
<sequence length="73" mass="7865">MADLIDEVRARVAALLDLDPGEVAEDAHLPDLGLDSVQLMEIETMLRDAGADVDVADLAEEQTLAAWRALLAH</sequence>
<dbReference type="SUPFAM" id="SSF47336">
    <property type="entry name" value="ACP-like"/>
    <property type="match status" value="1"/>
</dbReference>
<dbReference type="STRING" id="1437874.CSPHI_01630"/>
<dbReference type="AlphaFoldDB" id="A0A1L7CW11"/>
<dbReference type="PROSITE" id="PS50075">
    <property type="entry name" value="CARRIER"/>
    <property type="match status" value="1"/>
</dbReference>
<dbReference type="InterPro" id="IPR009081">
    <property type="entry name" value="PP-bd_ACP"/>
</dbReference>
<gene>
    <name evidence="2" type="ORF">CSPHI_01630</name>
</gene>
<name>A0A1L7CW11_9CORY</name>
<protein>
    <recommendedName>
        <fullName evidence="1">Carrier domain-containing protein</fullName>
    </recommendedName>
</protein>
<dbReference type="Pfam" id="PF00550">
    <property type="entry name" value="PP-binding"/>
    <property type="match status" value="1"/>
</dbReference>
<dbReference type="Proteomes" id="UP000185469">
    <property type="component" value="Chromosome"/>
</dbReference>
<dbReference type="InterPro" id="IPR036736">
    <property type="entry name" value="ACP-like_sf"/>
</dbReference>
<dbReference type="EMBL" id="CP009248">
    <property type="protein sequence ID" value="APT89997.1"/>
    <property type="molecule type" value="Genomic_DNA"/>
</dbReference>
<keyword evidence="3" id="KW-1185">Reference proteome</keyword>
<organism evidence="2 3">
    <name type="scientific">Corynebacterium sphenisci DSM 44792</name>
    <dbReference type="NCBI Taxonomy" id="1437874"/>
    <lineage>
        <taxon>Bacteria</taxon>
        <taxon>Bacillati</taxon>
        <taxon>Actinomycetota</taxon>
        <taxon>Actinomycetes</taxon>
        <taxon>Mycobacteriales</taxon>
        <taxon>Corynebacteriaceae</taxon>
        <taxon>Corynebacterium</taxon>
    </lineage>
</organism>
<dbReference type="Gene3D" id="1.10.1200.10">
    <property type="entry name" value="ACP-like"/>
    <property type="match status" value="1"/>
</dbReference>
<evidence type="ECO:0000313" key="3">
    <source>
        <dbReference type="Proteomes" id="UP000185469"/>
    </source>
</evidence>
<dbReference type="KEGG" id="csph:CSPHI_01630"/>
<dbReference type="OrthoDB" id="2455700at2"/>